<organism evidence="2 3">
    <name type="scientific">Microbacterium telephonicum</name>
    <dbReference type="NCBI Taxonomy" id="1714841"/>
    <lineage>
        <taxon>Bacteria</taxon>
        <taxon>Bacillati</taxon>
        <taxon>Actinomycetota</taxon>
        <taxon>Actinomycetes</taxon>
        <taxon>Micrococcales</taxon>
        <taxon>Microbacteriaceae</taxon>
        <taxon>Microbacterium</taxon>
    </lineage>
</organism>
<feature type="region of interest" description="Disordered" evidence="1">
    <location>
        <begin position="180"/>
        <end position="231"/>
    </location>
</feature>
<evidence type="ECO:0000313" key="3">
    <source>
        <dbReference type="Proteomes" id="UP000273158"/>
    </source>
</evidence>
<feature type="compositionally biased region" description="Low complexity" evidence="1">
    <location>
        <begin position="46"/>
        <end position="57"/>
    </location>
</feature>
<feature type="compositionally biased region" description="Basic residues" evidence="1">
    <location>
        <begin position="74"/>
        <end position="91"/>
    </location>
</feature>
<feature type="compositionally biased region" description="Basic residues" evidence="1">
    <location>
        <begin position="186"/>
        <end position="195"/>
    </location>
</feature>
<accession>A0A498CJB9</accession>
<gene>
    <name evidence="2" type="ORF">C7474_0200</name>
</gene>
<evidence type="ECO:0000313" key="2">
    <source>
        <dbReference type="EMBL" id="RLK52268.1"/>
    </source>
</evidence>
<proteinExistence type="predicted"/>
<reference evidence="2 3" key="1">
    <citation type="journal article" date="2015" name="Stand. Genomic Sci.">
        <title>Genomic Encyclopedia of Bacterial and Archaeal Type Strains, Phase III: the genomes of soil and plant-associated and newly described type strains.</title>
        <authorList>
            <person name="Whitman W.B."/>
            <person name="Woyke T."/>
            <person name="Klenk H.P."/>
            <person name="Zhou Y."/>
            <person name="Lilburn T.G."/>
            <person name="Beck B.J."/>
            <person name="De Vos P."/>
            <person name="Vandamme P."/>
            <person name="Eisen J.A."/>
            <person name="Garrity G."/>
            <person name="Hugenholtz P."/>
            <person name="Kyrpides N.C."/>
        </authorList>
    </citation>
    <scope>NUCLEOTIDE SEQUENCE [LARGE SCALE GENOMIC DNA]</scope>
    <source>
        <strain evidence="2 3">S2T63</strain>
    </source>
</reference>
<comment type="caution">
    <text evidence="2">The sequence shown here is derived from an EMBL/GenBank/DDBJ whole genome shotgun (WGS) entry which is preliminary data.</text>
</comment>
<protein>
    <submittedName>
        <fullName evidence="2">Uncharacterized protein</fullName>
    </submittedName>
</protein>
<feature type="region of interest" description="Disordered" evidence="1">
    <location>
        <begin position="26"/>
        <end position="99"/>
    </location>
</feature>
<dbReference type="EMBL" id="RCDB01000001">
    <property type="protein sequence ID" value="RLK52268.1"/>
    <property type="molecule type" value="Genomic_DNA"/>
</dbReference>
<keyword evidence="3" id="KW-1185">Reference proteome</keyword>
<name>A0A498CJB9_9MICO</name>
<dbReference type="Proteomes" id="UP000273158">
    <property type="component" value="Unassembled WGS sequence"/>
</dbReference>
<dbReference type="AlphaFoldDB" id="A0A498CJB9"/>
<sequence length="231" mass="25448">MPHPLGAASAAVPHPLSCRIRCRRMSPRSEDPTRIIRRGWHPPTCVRVPRAGRVPRGGSRRRPRATAPGTGPGRSRRRRGPDRRRPARTRGRQYASEPLTVISDAATAAEHAAPGHPADGVVWAQLADHSREDARPSWSFFARRGRPPARFTTPEIPDPHPLRPVLRGCGASDLRSCERRALSAARRPRVRRRGRASRDAGPGWGGWRARRRRSARGCGAAARRSARAGPP</sequence>
<evidence type="ECO:0000256" key="1">
    <source>
        <dbReference type="SAM" id="MobiDB-lite"/>
    </source>
</evidence>